<dbReference type="PANTHER" id="PTHR35191:SF1">
    <property type="entry name" value="PROPHAGE SIDE TAIL FIBER PROTEIN HOMOLOG STFQ-RELATED"/>
    <property type="match status" value="1"/>
</dbReference>
<evidence type="ECO:0000313" key="3">
    <source>
        <dbReference type="Proteomes" id="UP000607645"/>
    </source>
</evidence>
<dbReference type="Pfam" id="PF18454">
    <property type="entry name" value="Mtd_N"/>
    <property type="match status" value="1"/>
</dbReference>
<dbReference type="RefSeq" id="WP_186918464.1">
    <property type="nucleotide sequence ID" value="NZ_JACOPQ010000002.1"/>
</dbReference>
<accession>A0A8J6M761</accession>
<gene>
    <name evidence="2" type="ORF">H8S62_03465</name>
</gene>
<feature type="domain" description="Major tropism determinant N-terminal" evidence="1">
    <location>
        <begin position="5"/>
        <end position="37"/>
    </location>
</feature>
<reference evidence="2" key="1">
    <citation type="submission" date="2020-08" db="EMBL/GenBank/DDBJ databases">
        <title>Genome public.</title>
        <authorList>
            <person name="Liu C."/>
            <person name="Sun Q."/>
        </authorList>
    </citation>
    <scope>NUCLEOTIDE SEQUENCE</scope>
    <source>
        <strain evidence="2">NSJ-52</strain>
    </source>
</reference>
<keyword evidence="3" id="KW-1185">Reference proteome</keyword>
<organism evidence="2 3">
    <name type="scientific">Lawsonibacter faecis</name>
    <dbReference type="NCBI Taxonomy" id="2763052"/>
    <lineage>
        <taxon>Bacteria</taxon>
        <taxon>Bacillati</taxon>
        <taxon>Bacillota</taxon>
        <taxon>Clostridia</taxon>
        <taxon>Eubacteriales</taxon>
        <taxon>Oscillospiraceae</taxon>
        <taxon>Lawsonibacter</taxon>
    </lineage>
</organism>
<dbReference type="PANTHER" id="PTHR35191">
    <property type="entry name" value="PROPHAGE SIDE TAIL FIBER PROTEIN HOMOLOG STFQ-RELATED"/>
    <property type="match status" value="1"/>
</dbReference>
<dbReference type="AlphaFoldDB" id="A0A8J6M761"/>
<dbReference type="EMBL" id="JACOPQ010000002">
    <property type="protein sequence ID" value="MBC5736067.1"/>
    <property type="molecule type" value="Genomic_DNA"/>
</dbReference>
<dbReference type="Proteomes" id="UP000607645">
    <property type="component" value="Unassembled WGS sequence"/>
</dbReference>
<dbReference type="InterPro" id="IPR041352">
    <property type="entry name" value="Mtd_N"/>
</dbReference>
<proteinExistence type="predicted"/>
<protein>
    <recommendedName>
        <fullName evidence="1">Major tropism determinant N-terminal domain-containing protein</fullName>
    </recommendedName>
</protein>
<comment type="caution">
    <text evidence="2">The sequence shown here is derived from an EMBL/GenBank/DDBJ whole genome shotgun (WGS) entry which is preliminary data.</text>
</comment>
<dbReference type="InterPro" id="IPR051934">
    <property type="entry name" value="Phage_Tail_Fiber_Structural"/>
</dbReference>
<name>A0A8J6M761_9FIRM</name>
<sequence>MAGRIRIKRGAQVGVENLVLSEGEMAVALDTGNVYIGTTAGKVHINPKGGTSDQAVKLMNAREFSISGDATSPAVPFDGTQAVELVLTLATMSGLTAGTYTKLTVDAKGRVTAGAALTIEDLPSIPASKVTGLPTKVSQLTNDSAYQTEAQVAAKVSALVASAPEALDTLKELADALGNDPNFAATITTQISGKEALLKNAAEKTSLADADLLAALDSAASSATKKVKFSTLKAALKTYFDALYNKYVHPAYTAKTAGLYKVTVDATGHVSAATAVAKSDITALGIPGQDTVYTLPTASASVLGGVKVGAGLAMASGVLSVGDIDGGTF</sequence>
<evidence type="ECO:0000259" key="1">
    <source>
        <dbReference type="Pfam" id="PF18454"/>
    </source>
</evidence>
<evidence type="ECO:0000313" key="2">
    <source>
        <dbReference type="EMBL" id="MBC5736067.1"/>
    </source>
</evidence>